<evidence type="ECO:0000256" key="7">
    <source>
        <dbReference type="ARBA" id="ARBA00022771"/>
    </source>
</evidence>
<dbReference type="GO" id="GO:0016020">
    <property type="term" value="C:membrane"/>
    <property type="evidence" value="ECO:0007669"/>
    <property type="project" value="UniProtKB-SubCell"/>
</dbReference>
<evidence type="ECO:0000256" key="6">
    <source>
        <dbReference type="ARBA" id="ARBA00022723"/>
    </source>
</evidence>
<feature type="transmembrane region" description="Helical" evidence="12">
    <location>
        <begin position="263"/>
        <end position="286"/>
    </location>
</feature>
<dbReference type="EC" id="2.3.2.27" evidence="3"/>
<dbReference type="InterPro" id="IPR022170">
    <property type="entry name" value="MUL1-like"/>
</dbReference>
<keyword evidence="10 12" id="KW-1133">Transmembrane helix</keyword>
<proteinExistence type="predicted"/>
<evidence type="ECO:0000256" key="4">
    <source>
        <dbReference type="ARBA" id="ARBA00022679"/>
    </source>
</evidence>
<keyword evidence="5 12" id="KW-0812">Transmembrane</keyword>
<evidence type="ECO:0000256" key="8">
    <source>
        <dbReference type="ARBA" id="ARBA00022786"/>
    </source>
</evidence>
<dbReference type="Proteomes" id="UP000011669">
    <property type="component" value="Unassembled WGS sequence"/>
</dbReference>
<keyword evidence="8" id="KW-0833">Ubl conjugation pathway</keyword>
<dbReference type="Pfam" id="PF12483">
    <property type="entry name" value="GIDE"/>
    <property type="match status" value="1"/>
</dbReference>
<dbReference type="InParanoid" id="M0MDM0"/>
<dbReference type="GO" id="GO:0008270">
    <property type="term" value="F:zinc ion binding"/>
    <property type="evidence" value="ECO:0007669"/>
    <property type="project" value="UniProtKB-KW"/>
</dbReference>
<gene>
    <name evidence="14" type="ORF">C449_12495</name>
</gene>
<evidence type="ECO:0000256" key="11">
    <source>
        <dbReference type="ARBA" id="ARBA00023136"/>
    </source>
</evidence>
<evidence type="ECO:0000256" key="1">
    <source>
        <dbReference type="ARBA" id="ARBA00000900"/>
    </source>
</evidence>
<keyword evidence="6" id="KW-0479">Metal-binding</keyword>
<dbReference type="GO" id="GO:0016567">
    <property type="term" value="P:protein ubiquitination"/>
    <property type="evidence" value="ECO:0007669"/>
    <property type="project" value="InterPro"/>
</dbReference>
<evidence type="ECO:0000256" key="2">
    <source>
        <dbReference type="ARBA" id="ARBA00004141"/>
    </source>
</evidence>
<dbReference type="PATRIC" id="fig|1227455.4.peg.2561"/>
<organism evidence="14 15">
    <name type="scientific">Halococcus saccharolyticus DSM 5350</name>
    <dbReference type="NCBI Taxonomy" id="1227455"/>
    <lineage>
        <taxon>Archaea</taxon>
        <taxon>Methanobacteriati</taxon>
        <taxon>Methanobacteriota</taxon>
        <taxon>Stenosarchaea group</taxon>
        <taxon>Halobacteria</taxon>
        <taxon>Halobacteriales</taxon>
        <taxon>Halococcaceae</taxon>
        <taxon>Halococcus</taxon>
    </lineage>
</organism>
<evidence type="ECO:0000256" key="3">
    <source>
        <dbReference type="ARBA" id="ARBA00012483"/>
    </source>
</evidence>
<comment type="caution">
    <text evidence="14">The sequence shown here is derived from an EMBL/GenBank/DDBJ whole genome shotgun (WGS) entry which is preliminary data.</text>
</comment>
<dbReference type="GO" id="GO:0061630">
    <property type="term" value="F:ubiquitin protein ligase activity"/>
    <property type="evidence" value="ECO:0007669"/>
    <property type="project" value="UniProtKB-EC"/>
</dbReference>
<evidence type="ECO:0000256" key="5">
    <source>
        <dbReference type="ARBA" id="ARBA00022692"/>
    </source>
</evidence>
<feature type="transmembrane region" description="Helical" evidence="12">
    <location>
        <begin position="6"/>
        <end position="24"/>
    </location>
</feature>
<evidence type="ECO:0000313" key="14">
    <source>
        <dbReference type="EMBL" id="EMA43857.1"/>
    </source>
</evidence>
<dbReference type="AlphaFoldDB" id="M0MDM0"/>
<evidence type="ECO:0000256" key="9">
    <source>
        <dbReference type="ARBA" id="ARBA00022833"/>
    </source>
</evidence>
<comment type="catalytic activity">
    <reaction evidence="1">
        <text>S-ubiquitinyl-[E2 ubiquitin-conjugating enzyme]-L-cysteine + [acceptor protein]-L-lysine = [E2 ubiquitin-conjugating enzyme]-L-cysteine + N(6)-ubiquitinyl-[acceptor protein]-L-lysine.</text>
        <dbReference type="EC" id="2.3.2.27"/>
    </reaction>
</comment>
<protein>
    <recommendedName>
        <fullName evidence="3">RING-type E3 ubiquitin transferase</fullName>
        <ecNumber evidence="3">2.3.2.27</ecNumber>
    </recommendedName>
</protein>
<keyword evidence="15" id="KW-1185">Reference proteome</keyword>
<accession>M0MDM0</accession>
<keyword evidence="9" id="KW-0862">Zinc</keyword>
<evidence type="ECO:0000259" key="13">
    <source>
        <dbReference type="Pfam" id="PF12483"/>
    </source>
</evidence>
<name>M0MDM0_9EURY</name>
<comment type="subcellular location">
    <subcellularLocation>
        <location evidence="2">Membrane</location>
        <topology evidence="2">Multi-pass membrane protein</topology>
    </subcellularLocation>
</comment>
<sequence>MSTDMIGAGLVLGLLGIGVAYQGWKKRRQHQLVTETPTTEIRSIDDEGRVELKGTVTGPADDEEGFVAPISNEDGTLLAAWEIQEWSEHGDHSEWNIMASGVHSVPFLIDDGTDSVRVAIEDRADGGTDWMPSDRGLASEGTAVDGVVCEFEEFPSVTIDAESEPPQHIREFVEGETSVSEQTGSITNLIDVGNAHGDRRYHEQTLRKGNDTYVLGHVRANEGATMPLHPEDVVVTPDEGEKFIISDQTEAELTDDLGGTYRFFLAGGVVFILVAVGLVVAGATPIL</sequence>
<keyword evidence="7" id="KW-0863">Zinc-finger</keyword>
<keyword evidence="11 12" id="KW-0472">Membrane</keyword>
<dbReference type="RefSeq" id="WP_006078358.1">
    <property type="nucleotide sequence ID" value="NZ_AOMD01000027.1"/>
</dbReference>
<dbReference type="EMBL" id="AOMD01000027">
    <property type="protein sequence ID" value="EMA43857.1"/>
    <property type="molecule type" value="Genomic_DNA"/>
</dbReference>
<feature type="domain" description="E3 Ubiquitin ligase MUL1-like" evidence="13">
    <location>
        <begin position="196"/>
        <end position="278"/>
    </location>
</feature>
<dbReference type="OrthoDB" id="170690at2157"/>
<evidence type="ECO:0000313" key="15">
    <source>
        <dbReference type="Proteomes" id="UP000011669"/>
    </source>
</evidence>
<keyword evidence="4" id="KW-0808">Transferase</keyword>
<reference evidence="14 15" key="1">
    <citation type="journal article" date="2014" name="PLoS Genet.">
        <title>Phylogenetically driven sequencing of extremely halophilic archaea reveals strategies for static and dynamic osmo-response.</title>
        <authorList>
            <person name="Becker E.A."/>
            <person name="Seitzer P.M."/>
            <person name="Tritt A."/>
            <person name="Larsen D."/>
            <person name="Krusor M."/>
            <person name="Yao A.I."/>
            <person name="Wu D."/>
            <person name="Madern D."/>
            <person name="Eisen J.A."/>
            <person name="Darling A.E."/>
            <person name="Facciotti M.T."/>
        </authorList>
    </citation>
    <scope>NUCLEOTIDE SEQUENCE [LARGE SCALE GENOMIC DNA]</scope>
    <source>
        <strain evidence="14 15">DSM 5350</strain>
    </source>
</reference>
<evidence type="ECO:0000256" key="10">
    <source>
        <dbReference type="ARBA" id="ARBA00022989"/>
    </source>
</evidence>
<evidence type="ECO:0000256" key="12">
    <source>
        <dbReference type="SAM" id="Phobius"/>
    </source>
</evidence>